<evidence type="ECO:0000313" key="1">
    <source>
        <dbReference type="EMBL" id="OSC25099.1"/>
    </source>
</evidence>
<dbReference type="AlphaFoldDB" id="A0A7I7S8U8"/>
<accession>A0A7I7S8U8</accession>
<gene>
    <name evidence="1" type="ORF">B8W67_19180</name>
</gene>
<dbReference type="Proteomes" id="UP000193577">
    <property type="component" value="Unassembled WGS sequence"/>
</dbReference>
<protein>
    <submittedName>
        <fullName evidence="1">Uncharacterized protein</fullName>
    </submittedName>
</protein>
<sequence>MSDTPAAPRGLKAAGRRLWRSTVERFVLAEHELVLLREACRTADALDALQSHVDSEGVLDESPQGRRAHPALVEIRQQRALFGRILAQLGVPTGDESDDESDEGTRRGRRPAPPVYGITGAVS</sequence>
<organism evidence="1 2">
    <name type="scientific">Mycolicibacillus koreensis</name>
    <dbReference type="NCBI Taxonomy" id="1069220"/>
    <lineage>
        <taxon>Bacteria</taxon>
        <taxon>Bacillati</taxon>
        <taxon>Actinomycetota</taxon>
        <taxon>Actinomycetes</taxon>
        <taxon>Mycobacteriales</taxon>
        <taxon>Mycobacteriaceae</taxon>
        <taxon>Mycolicibacillus</taxon>
    </lineage>
</organism>
<dbReference type="OrthoDB" id="4426978at2"/>
<evidence type="ECO:0000313" key="2">
    <source>
        <dbReference type="Proteomes" id="UP000193577"/>
    </source>
</evidence>
<proteinExistence type="predicted"/>
<dbReference type="EMBL" id="NCXO01000072">
    <property type="protein sequence ID" value="OSC25099.1"/>
    <property type="molecule type" value="Genomic_DNA"/>
</dbReference>
<keyword evidence="2" id="KW-1185">Reference proteome</keyword>
<name>A0A7I7S8U8_9MYCO</name>
<reference evidence="1 2" key="1">
    <citation type="submission" date="2017-04" db="EMBL/GenBank/DDBJ databases">
        <title>The new phylogeny of genus Mycobacterium.</title>
        <authorList>
            <person name="Tortoli E."/>
            <person name="Trovato A."/>
            <person name="Cirillo D.M."/>
        </authorList>
    </citation>
    <scope>NUCLEOTIDE SEQUENCE [LARGE SCALE GENOMIC DNA]</scope>
    <source>
        <strain evidence="1 2">KCTC 19819</strain>
    </source>
</reference>
<comment type="caution">
    <text evidence="1">The sequence shown here is derived from an EMBL/GenBank/DDBJ whole genome shotgun (WGS) entry which is preliminary data.</text>
</comment>